<gene>
    <name evidence="2" type="ORF">ACFSMZ_15940</name>
</gene>
<protein>
    <submittedName>
        <fullName evidence="2">Uncharacterized protein</fullName>
    </submittedName>
</protein>
<accession>A0ABW5DJD5</accession>
<dbReference type="RefSeq" id="WP_378188978.1">
    <property type="nucleotide sequence ID" value="NZ_JBHUIR010000063.1"/>
</dbReference>
<dbReference type="EMBL" id="JBHUIR010000063">
    <property type="protein sequence ID" value="MFD2261242.1"/>
    <property type="molecule type" value="Genomic_DNA"/>
</dbReference>
<name>A0ABW5DJD5_9HYPH</name>
<organism evidence="2 3">
    <name type="scientific">Chelativorans composti</name>
    <dbReference type="NCBI Taxonomy" id="768533"/>
    <lineage>
        <taxon>Bacteria</taxon>
        <taxon>Pseudomonadati</taxon>
        <taxon>Pseudomonadota</taxon>
        <taxon>Alphaproteobacteria</taxon>
        <taxon>Hyphomicrobiales</taxon>
        <taxon>Phyllobacteriaceae</taxon>
        <taxon>Chelativorans</taxon>
    </lineage>
</organism>
<evidence type="ECO:0000313" key="3">
    <source>
        <dbReference type="Proteomes" id="UP001597373"/>
    </source>
</evidence>
<keyword evidence="3" id="KW-1185">Reference proteome</keyword>
<evidence type="ECO:0000313" key="2">
    <source>
        <dbReference type="EMBL" id="MFD2261242.1"/>
    </source>
</evidence>
<feature type="compositionally biased region" description="Polar residues" evidence="1">
    <location>
        <begin position="46"/>
        <end position="70"/>
    </location>
</feature>
<reference evidence="3" key="1">
    <citation type="journal article" date="2019" name="Int. J. Syst. Evol. Microbiol.">
        <title>The Global Catalogue of Microorganisms (GCM) 10K type strain sequencing project: providing services to taxonomists for standard genome sequencing and annotation.</title>
        <authorList>
            <consortium name="The Broad Institute Genomics Platform"/>
            <consortium name="The Broad Institute Genome Sequencing Center for Infectious Disease"/>
            <person name="Wu L."/>
            <person name="Ma J."/>
        </authorList>
    </citation>
    <scope>NUCLEOTIDE SEQUENCE [LARGE SCALE GENOMIC DNA]</scope>
    <source>
        <strain evidence="3">KCTC 23707</strain>
    </source>
</reference>
<comment type="caution">
    <text evidence="2">The sequence shown here is derived from an EMBL/GenBank/DDBJ whole genome shotgun (WGS) entry which is preliminary data.</text>
</comment>
<feature type="non-terminal residue" evidence="2">
    <location>
        <position position="1"/>
    </location>
</feature>
<evidence type="ECO:0000256" key="1">
    <source>
        <dbReference type="SAM" id="MobiDB-lite"/>
    </source>
</evidence>
<proteinExistence type="predicted"/>
<sequence>LLALAAAGARSRRRLHNRKGEEEKQSIRWIDSPTNGANPAPATKQKAPQTGAFSCLKTISRNTGLRRSQA</sequence>
<feature type="region of interest" description="Disordered" evidence="1">
    <location>
        <begin position="1"/>
        <end position="70"/>
    </location>
</feature>
<dbReference type="Proteomes" id="UP001597373">
    <property type="component" value="Unassembled WGS sequence"/>
</dbReference>